<protein>
    <submittedName>
        <fullName evidence="1">OSJNBb0080H08.9 protein</fullName>
    </submittedName>
</protein>
<organism evidence="1 2">
    <name type="scientific">Oryza sativa subsp. japonica</name>
    <name type="common">Rice</name>
    <dbReference type="NCBI Taxonomy" id="39947"/>
    <lineage>
        <taxon>Eukaryota</taxon>
        <taxon>Viridiplantae</taxon>
        <taxon>Streptophyta</taxon>
        <taxon>Embryophyta</taxon>
        <taxon>Tracheophyta</taxon>
        <taxon>Spermatophyta</taxon>
        <taxon>Magnoliopsida</taxon>
        <taxon>Liliopsida</taxon>
        <taxon>Poales</taxon>
        <taxon>Poaceae</taxon>
        <taxon>BOP clade</taxon>
        <taxon>Oryzoideae</taxon>
        <taxon>Oryzeae</taxon>
        <taxon>Oryzinae</taxon>
        <taxon>Oryza</taxon>
        <taxon>Oryza sativa</taxon>
    </lineage>
</organism>
<reference evidence="2" key="1">
    <citation type="journal article" date="2005" name="Nature">
        <title>The map-based sequence of the rice genome.</title>
        <authorList>
            <consortium name="International rice genome sequencing project (IRGSP)"/>
            <person name="Matsumoto T."/>
            <person name="Wu J."/>
            <person name="Kanamori H."/>
            <person name="Katayose Y."/>
            <person name="Fujisawa M."/>
            <person name="Namiki N."/>
            <person name="Mizuno H."/>
            <person name="Yamamoto K."/>
            <person name="Antonio B.A."/>
            <person name="Baba T."/>
            <person name="Sakata K."/>
            <person name="Nagamura Y."/>
            <person name="Aoki H."/>
            <person name="Arikawa K."/>
            <person name="Arita K."/>
            <person name="Bito T."/>
            <person name="Chiden Y."/>
            <person name="Fujitsuka N."/>
            <person name="Fukunaka R."/>
            <person name="Hamada M."/>
            <person name="Harada C."/>
            <person name="Hayashi A."/>
            <person name="Hijishita S."/>
            <person name="Honda M."/>
            <person name="Hosokawa S."/>
            <person name="Ichikawa Y."/>
            <person name="Idonuma A."/>
            <person name="Iijima M."/>
            <person name="Ikeda M."/>
            <person name="Ikeno M."/>
            <person name="Ito K."/>
            <person name="Ito S."/>
            <person name="Ito T."/>
            <person name="Ito Y."/>
            <person name="Ito Y."/>
            <person name="Iwabuchi A."/>
            <person name="Kamiya K."/>
            <person name="Karasawa W."/>
            <person name="Kurita K."/>
            <person name="Katagiri S."/>
            <person name="Kikuta A."/>
            <person name="Kobayashi H."/>
            <person name="Kobayashi N."/>
            <person name="Machita K."/>
            <person name="Maehara T."/>
            <person name="Masukawa M."/>
            <person name="Mizubayashi T."/>
            <person name="Mukai Y."/>
            <person name="Nagasaki H."/>
            <person name="Nagata Y."/>
            <person name="Naito S."/>
            <person name="Nakashima M."/>
            <person name="Nakama Y."/>
            <person name="Nakamichi Y."/>
            <person name="Nakamura M."/>
            <person name="Meguro A."/>
            <person name="Negishi M."/>
            <person name="Ohta I."/>
            <person name="Ohta T."/>
            <person name="Okamoto M."/>
            <person name="Ono N."/>
            <person name="Saji S."/>
            <person name="Sakaguchi M."/>
            <person name="Sakai K."/>
            <person name="Shibata M."/>
            <person name="Shimokawa T."/>
            <person name="Song J."/>
            <person name="Takazaki Y."/>
            <person name="Terasawa K."/>
            <person name="Tsugane M."/>
            <person name="Tsuji K."/>
            <person name="Ueda S."/>
            <person name="Waki K."/>
            <person name="Yamagata H."/>
            <person name="Yamamoto M."/>
            <person name="Yamamoto S."/>
            <person name="Yamane H."/>
            <person name="Yoshiki S."/>
            <person name="Yoshihara R."/>
            <person name="Yukawa K."/>
            <person name="Zhong H."/>
            <person name="Yano M."/>
            <person name="Yuan Q."/>
            <person name="Ouyang S."/>
            <person name="Liu J."/>
            <person name="Jones K.M."/>
            <person name="Gansberger K."/>
            <person name="Moffat K."/>
            <person name="Hill J."/>
            <person name="Bera J."/>
            <person name="Fadrosh D."/>
            <person name="Jin S."/>
            <person name="Johri S."/>
            <person name="Kim M."/>
            <person name="Overton L."/>
            <person name="Reardon M."/>
            <person name="Tsitrin T."/>
            <person name="Vuong H."/>
            <person name="Weaver B."/>
            <person name="Ciecko A."/>
            <person name="Tallon L."/>
            <person name="Jackson J."/>
            <person name="Pai G."/>
            <person name="Aken S.V."/>
            <person name="Utterback T."/>
            <person name="Reidmuller S."/>
            <person name="Feldblyum T."/>
            <person name="Hsiao J."/>
            <person name="Zismann V."/>
            <person name="Iobst S."/>
            <person name="de Vazeille A.R."/>
            <person name="Buell C.R."/>
            <person name="Ying K."/>
            <person name="Li Y."/>
            <person name="Lu T."/>
            <person name="Huang Y."/>
            <person name="Zhao Q."/>
            <person name="Feng Q."/>
            <person name="Zhang L."/>
            <person name="Zhu J."/>
            <person name="Weng Q."/>
            <person name="Mu J."/>
            <person name="Lu Y."/>
            <person name="Fan D."/>
            <person name="Liu Y."/>
            <person name="Guan J."/>
            <person name="Zhang Y."/>
            <person name="Yu S."/>
            <person name="Liu X."/>
            <person name="Zhang Y."/>
            <person name="Hong G."/>
            <person name="Han B."/>
            <person name="Choisne N."/>
            <person name="Demange N."/>
            <person name="Orjeda G."/>
            <person name="Samain S."/>
            <person name="Cattolico L."/>
            <person name="Pelletier E."/>
            <person name="Couloux A."/>
            <person name="Segurens B."/>
            <person name="Wincker P."/>
            <person name="D'Hont A."/>
            <person name="Scarpelli C."/>
            <person name="Weissenbach J."/>
            <person name="Salanoubat M."/>
            <person name="Quetier F."/>
            <person name="Yu Y."/>
            <person name="Kim H.R."/>
            <person name="Rambo T."/>
            <person name="Currie J."/>
            <person name="Collura K."/>
            <person name="Luo M."/>
            <person name="Yang T."/>
            <person name="Ammiraju J.S.S."/>
            <person name="Engler F."/>
            <person name="Soderlund C."/>
            <person name="Wing R.A."/>
            <person name="Palmer L.E."/>
            <person name="de la Bastide M."/>
            <person name="Spiegel L."/>
            <person name="Nascimento L."/>
            <person name="Zutavern T."/>
            <person name="O'Shaughnessy A."/>
            <person name="Dike S."/>
            <person name="Dedhia N."/>
            <person name="Preston R."/>
            <person name="Balija V."/>
            <person name="McCombie W.R."/>
            <person name="Chow T."/>
            <person name="Chen H."/>
            <person name="Chung M."/>
            <person name="Chen C."/>
            <person name="Shaw J."/>
            <person name="Wu H."/>
            <person name="Hsiao K."/>
            <person name="Chao Y."/>
            <person name="Chu M."/>
            <person name="Cheng C."/>
            <person name="Hour A."/>
            <person name="Lee P."/>
            <person name="Lin S."/>
            <person name="Lin Y."/>
            <person name="Liou J."/>
            <person name="Liu S."/>
            <person name="Hsing Y."/>
            <person name="Raghuvanshi S."/>
            <person name="Mohanty A."/>
            <person name="Bharti A.K."/>
            <person name="Gaur A."/>
            <person name="Gupta V."/>
            <person name="Kumar D."/>
            <person name="Ravi V."/>
            <person name="Vij S."/>
            <person name="Kapur A."/>
            <person name="Khurana P."/>
            <person name="Khurana P."/>
            <person name="Khurana J.P."/>
            <person name="Tyagi A.K."/>
            <person name="Gaikwad K."/>
            <person name="Singh A."/>
            <person name="Dalal V."/>
            <person name="Srivastava S."/>
            <person name="Dixit A."/>
            <person name="Pal A.K."/>
            <person name="Ghazi I.A."/>
            <person name="Yadav M."/>
            <person name="Pandit A."/>
            <person name="Bhargava A."/>
            <person name="Sureshbabu K."/>
            <person name="Batra K."/>
            <person name="Sharma T.R."/>
            <person name="Mohapatra T."/>
            <person name="Singh N.K."/>
            <person name="Messing J."/>
            <person name="Nelson A.B."/>
            <person name="Fuks G."/>
            <person name="Kavchok S."/>
            <person name="Keizer G."/>
            <person name="Linton E."/>
            <person name="Llaca V."/>
            <person name="Song R."/>
            <person name="Tanyolac B."/>
            <person name="Young S."/>
            <person name="Ho-Il K."/>
            <person name="Hahn J.H."/>
            <person name="Sangsakoo G."/>
            <person name="Vanavichit A."/>
            <person name="de Mattos Luiz.A.T."/>
            <person name="Zimmer P.D."/>
            <person name="Malone G."/>
            <person name="Dellagostin O."/>
            <person name="de Oliveira A.C."/>
            <person name="Bevan M."/>
            <person name="Bancroft I."/>
            <person name="Minx P."/>
            <person name="Cordum H."/>
            <person name="Wilson R."/>
            <person name="Cheng Z."/>
            <person name="Jin W."/>
            <person name="Jiang J."/>
            <person name="Leong S.A."/>
            <person name="Iwama H."/>
            <person name="Gojobori T."/>
            <person name="Itoh T."/>
            <person name="Niimura Y."/>
            <person name="Fujii Y."/>
            <person name="Habara T."/>
            <person name="Sakai H."/>
            <person name="Sato Y."/>
            <person name="Wilson G."/>
            <person name="Kumar K."/>
            <person name="McCouch S."/>
            <person name="Juretic N."/>
            <person name="Hoen D."/>
            <person name="Wright S."/>
            <person name="Bruskiewich R."/>
            <person name="Bureau T."/>
            <person name="Miyao A."/>
            <person name="Hirochika H."/>
            <person name="Nishikawa T."/>
            <person name="Kadowaki K."/>
            <person name="Sugiura M."/>
            <person name="Burr B."/>
            <person name="Sasaki T."/>
        </authorList>
    </citation>
    <scope>NUCLEOTIDE SEQUENCE [LARGE SCALE GENOMIC DNA]</scope>
    <source>
        <strain evidence="2">cv. Nipponbare</strain>
    </source>
</reference>
<name>Q7XRP9_ORYSJ</name>
<dbReference type="Proteomes" id="UP000000763">
    <property type="component" value="Chromosome 4"/>
</dbReference>
<evidence type="ECO:0000313" key="1">
    <source>
        <dbReference type="EMBL" id="CAE02383.2"/>
    </source>
</evidence>
<evidence type="ECO:0000313" key="2">
    <source>
        <dbReference type="Proteomes" id="UP000000763"/>
    </source>
</evidence>
<proteinExistence type="predicted"/>
<dbReference type="AlphaFoldDB" id="Q7XRP9"/>
<reference evidence="2" key="2">
    <citation type="journal article" date="2008" name="Nucleic Acids Res.">
        <title>The rice annotation project database (RAP-DB): 2008 update.</title>
        <authorList>
            <consortium name="The rice annotation project (RAP)"/>
        </authorList>
    </citation>
    <scope>GENOME REANNOTATION</scope>
    <source>
        <strain evidence="2">cv. Nipponbare</strain>
    </source>
</reference>
<dbReference type="EMBL" id="AL663011">
    <property type="protein sequence ID" value="CAE02383.2"/>
    <property type="molecule type" value="Genomic_DNA"/>
</dbReference>
<sequence length="192" mass="22424">MVGWSLNIVDKDTQAKKMKIEQGAKQKSPKLSIILACQNGRNLRRKGETAYSWFMVDQEIKRNMGDKEDILLSQEELDIRWFYRNRLSSIMREEEIKWYLRAKSKDILEGDSNTKYFHLVANGKHRKTRIFELQDGDQLINGDENLKSHITTYYKGLFGPPDDSPLQFDESKFTDIPQVSLLENEALTQGIY</sequence>
<gene>
    <name evidence="1" type="primary">OSJNBb0080H08.9</name>
</gene>
<accession>Q7XRP9</accession>